<keyword evidence="3" id="KW-1185">Reference proteome</keyword>
<evidence type="ECO:0000313" key="3">
    <source>
        <dbReference type="Proteomes" id="UP000789707"/>
    </source>
</evidence>
<keyword evidence="1" id="KW-1133">Transmembrane helix</keyword>
<organism evidence="2 3">
    <name type="scientific">Periweissella fabaria</name>
    <dbReference type="NCBI Taxonomy" id="546157"/>
    <lineage>
        <taxon>Bacteria</taxon>
        <taxon>Bacillati</taxon>
        <taxon>Bacillota</taxon>
        <taxon>Bacilli</taxon>
        <taxon>Lactobacillales</taxon>
        <taxon>Lactobacillaceae</taxon>
        <taxon>Periweissella</taxon>
    </lineage>
</organism>
<reference evidence="2 3" key="1">
    <citation type="submission" date="2021-11" db="EMBL/GenBank/DDBJ databases">
        <authorList>
            <person name="Depoorter E."/>
        </authorList>
    </citation>
    <scope>NUCLEOTIDE SEQUENCE [LARGE SCALE GENOMIC DNA]</scope>
    <source>
        <strain evidence="2 3">LMG 24289</strain>
    </source>
</reference>
<dbReference type="RefSeq" id="WP_230096329.1">
    <property type="nucleotide sequence ID" value="NZ_CAKKNS010000001.1"/>
</dbReference>
<dbReference type="InterPro" id="IPR006485">
    <property type="entry name" value="Phage-like_holin"/>
</dbReference>
<gene>
    <name evidence="2" type="ORF">WFA24289_00568</name>
</gene>
<protein>
    <recommendedName>
        <fullName evidence="4">Holin</fullName>
    </recommendedName>
</protein>
<name>A0ABM8Z4M5_9LACO</name>
<comment type="caution">
    <text evidence="2">The sequence shown here is derived from an EMBL/GenBank/DDBJ whole genome shotgun (WGS) entry which is preliminary data.</text>
</comment>
<keyword evidence="1" id="KW-0472">Membrane</keyword>
<feature type="transmembrane region" description="Helical" evidence="1">
    <location>
        <begin position="47"/>
        <end position="67"/>
    </location>
</feature>
<proteinExistence type="predicted"/>
<accession>A0ABM8Z4M5</accession>
<evidence type="ECO:0000256" key="1">
    <source>
        <dbReference type="SAM" id="Phobius"/>
    </source>
</evidence>
<feature type="transmembrane region" description="Helical" evidence="1">
    <location>
        <begin position="20"/>
        <end position="41"/>
    </location>
</feature>
<dbReference type="Proteomes" id="UP000789707">
    <property type="component" value="Unassembled WGS sequence"/>
</dbReference>
<evidence type="ECO:0000313" key="2">
    <source>
        <dbReference type="EMBL" id="CAH0416269.1"/>
    </source>
</evidence>
<sequence length="79" mass="8615">MIKLIKKQLLNTDGSINAQVLMAAITALLMVIQSALAVFKIEFRGDWGQIQLLISAILTFLAVIGVVKNTDDKQKGSDE</sequence>
<evidence type="ECO:0008006" key="4">
    <source>
        <dbReference type="Google" id="ProtNLM"/>
    </source>
</evidence>
<keyword evidence="1" id="KW-0812">Transmembrane</keyword>
<dbReference type="EMBL" id="CAKKNS010000001">
    <property type="protein sequence ID" value="CAH0416269.1"/>
    <property type="molecule type" value="Genomic_DNA"/>
</dbReference>
<dbReference type="Pfam" id="PF04531">
    <property type="entry name" value="Phage_holin_1"/>
    <property type="match status" value="1"/>
</dbReference>